<feature type="domain" description="Methyl-accepting transducer" evidence="6">
    <location>
        <begin position="265"/>
        <end position="473"/>
    </location>
</feature>
<dbReference type="SMART" id="SM00304">
    <property type="entry name" value="HAMP"/>
    <property type="match status" value="1"/>
</dbReference>
<feature type="compositionally biased region" description="Basic and acidic residues" evidence="4">
    <location>
        <begin position="523"/>
        <end position="537"/>
    </location>
</feature>
<dbReference type="Gene3D" id="1.10.287.950">
    <property type="entry name" value="Methyl-accepting chemotaxis protein"/>
    <property type="match status" value="1"/>
</dbReference>
<dbReference type="RefSeq" id="WP_211342530.1">
    <property type="nucleotide sequence ID" value="NZ_SNVV01000028.1"/>
</dbReference>
<evidence type="ECO:0000259" key="6">
    <source>
        <dbReference type="PROSITE" id="PS50111"/>
    </source>
</evidence>
<dbReference type="InterPro" id="IPR024478">
    <property type="entry name" value="HlyB_4HB_MCP"/>
</dbReference>
<dbReference type="Pfam" id="PF00015">
    <property type="entry name" value="MCPsignal"/>
    <property type="match status" value="1"/>
</dbReference>
<keyword evidence="9" id="KW-1185">Reference proteome</keyword>
<comment type="caution">
    <text evidence="8">The sequence shown here is derived from an EMBL/GenBank/DDBJ whole genome shotgun (WGS) entry which is preliminary data.</text>
</comment>
<gene>
    <name evidence="8" type="ORF">C7389_12854</name>
</gene>
<dbReference type="InterPro" id="IPR004090">
    <property type="entry name" value="Chemotax_Me-accpt_rcpt"/>
</dbReference>
<sequence>MLGNLKIGIRLGIGFGLTILLTLILTLIALDRLGALNDNTQILTQRGWPVSRMAQDLRLNVVQNAVALRNVIIIDDKLKNKELIKQILDKRKENSGLIEHFSQLLVTDREKELAANINASRAPYGEALDRLLVIADSNSPQYDQNAAIDMMQTEFQRMADTYSSALQAFIDHEASEFERMSKDASATYTDSRQQMIGIVVALFLIASSIAFFVTRSITRPVGEALRAANALADGDLSVRLQVNSRDEVGKLMAAMSAMIEKLGQIIGDVRSAADNLSSASEEVSATAQNLSQSSSEQAASIEELTASVTQNTENAKVTNSIASQASGQAAEGGGAVGETVSAMKRIADKIGIIDDIAYQTNLLALNAAIEAARAGEHGKGFAVVAAEVRKLAERSQEAAQEISEVASGSVQLAEKAGQLLGEIVPGISKTADLVAEITASSQEQASGINQLNQTTQQNAAASEELAATAEEMSGQATQLQELMGFFRLAEGSGPRGRAAAKRSSPRPQSPTHGSGHPPASEGDFVRFDDGRHAWANS</sequence>
<dbReference type="CDD" id="cd19411">
    <property type="entry name" value="MCP2201-like_sensor"/>
    <property type="match status" value="1"/>
</dbReference>
<dbReference type="InterPro" id="IPR047347">
    <property type="entry name" value="YvaQ-like_sensor"/>
</dbReference>
<dbReference type="EMBL" id="SNVV01000028">
    <property type="protein sequence ID" value="TDN46057.1"/>
    <property type="molecule type" value="Genomic_DNA"/>
</dbReference>
<dbReference type="Gene3D" id="6.10.340.10">
    <property type="match status" value="1"/>
</dbReference>
<feature type="region of interest" description="Disordered" evidence="4">
    <location>
        <begin position="490"/>
        <end position="537"/>
    </location>
</feature>
<organism evidence="8 9">
    <name type="scientific">Azoarcus indigens</name>
    <dbReference type="NCBI Taxonomy" id="29545"/>
    <lineage>
        <taxon>Bacteria</taxon>
        <taxon>Pseudomonadati</taxon>
        <taxon>Pseudomonadota</taxon>
        <taxon>Betaproteobacteria</taxon>
        <taxon>Rhodocyclales</taxon>
        <taxon>Zoogloeaceae</taxon>
        <taxon>Azoarcus</taxon>
    </lineage>
</organism>
<dbReference type="PROSITE" id="PS50111">
    <property type="entry name" value="CHEMOTAXIS_TRANSDUC_2"/>
    <property type="match status" value="1"/>
</dbReference>
<dbReference type="SMART" id="SM00283">
    <property type="entry name" value="MA"/>
    <property type="match status" value="1"/>
</dbReference>
<dbReference type="PRINTS" id="PR00260">
    <property type="entry name" value="CHEMTRNSDUCR"/>
</dbReference>
<dbReference type="InterPro" id="IPR051310">
    <property type="entry name" value="MCP_chemotaxis"/>
</dbReference>
<dbReference type="GO" id="GO:0006935">
    <property type="term" value="P:chemotaxis"/>
    <property type="evidence" value="ECO:0007669"/>
    <property type="project" value="UniProtKB-KW"/>
</dbReference>
<dbReference type="PANTHER" id="PTHR43531:SF11">
    <property type="entry name" value="METHYL-ACCEPTING CHEMOTAXIS PROTEIN 3"/>
    <property type="match status" value="1"/>
</dbReference>
<name>A0A4R6DMI3_9RHOO</name>
<dbReference type="GO" id="GO:0004888">
    <property type="term" value="F:transmembrane signaling receptor activity"/>
    <property type="evidence" value="ECO:0007669"/>
    <property type="project" value="InterPro"/>
</dbReference>
<feature type="domain" description="HAMP" evidence="7">
    <location>
        <begin position="215"/>
        <end position="267"/>
    </location>
</feature>
<dbReference type="GO" id="GO:0005886">
    <property type="term" value="C:plasma membrane"/>
    <property type="evidence" value="ECO:0007669"/>
    <property type="project" value="TreeGrafter"/>
</dbReference>
<evidence type="ECO:0000256" key="1">
    <source>
        <dbReference type="ARBA" id="ARBA00022500"/>
    </source>
</evidence>
<evidence type="ECO:0000256" key="4">
    <source>
        <dbReference type="SAM" id="MobiDB-lite"/>
    </source>
</evidence>
<protein>
    <submittedName>
        <fullName evidence="8">Methyl-accepting chemotaxis protein</fullName>
    </submittedName>
</protein>
<evidence type="ECO:0000256" key="3">
    <source>
        <dbReference type="PROSITE-ProRule" id="PRU00284"/>
    </source>
</evidence>
<dbReference type="Proteomes" id="UP000295129">
    <property type="component" value="Unassembled WGS sequence"/>
</dbReference>
<dbReference type="Pfam" id="PF12729">
    <property type="entry name" value="4HB_MCP_1"/>
    <property type="match status" value="1"/>
</dbReference>
<keyword evidence="5" id="KW-0812">Transmembrane</keyword>
<keyword evidence="3" id="KW-0807">Transducer</keyword>
<evidence type="ECO:0000256" key="2">
    <source>
        <dbReference type="ARBA" id="ARBA00029447"/>
    </source>
</evidence>
<dbReference type="InterPro" id="IPR003660">
    <property type="entry name" value="HAMP_dom"/>
</dbReference>
<dbReference type="GO" id="GO:0007165">
    <property type="term" value="P:signal transduction"/>
    <property type="evidence" value="ECO:0007669"/>
    <property type="project" value="UniProtKB-KW"/>
</dbReference>
<reference evidence="8 9" key="1">
    <citation type="submission" date="2019-03" db="EMBL/GenBank/DDBJ databases">
        <title>Genomic Encyclopedia of Type Strains, Phase IV (KMG-IV): sequencing the most valuable type-strain genomes for metagenomic binning, comparative biology and taxonomic classification.</title>
        <authorList>
            <person name="Goeker M."/>
        </authorList>
    </citation>
    <scope>NUCLEOTIDE SEQUENCE [LARGE SCALE GENOMIC DNA]</scope>
    <source>
        <strain evidence="8 9">DSM 12121</strain>
    </source>
</reference>
<dbReference type="PROSITE" id="PS50885">
    <property type="entry name" value="HAMP"/>
    <property type="match status" value="1"/>
</dbReference>
<dbReference type="PANTHER" id="PTHR43531">
    <property type="entry name" value="PROTEIN ICFG"/>
    <property type="match status" value="1"/>
</dbReference>
<evidence type="ECO:0000313" key="9">
    <source>
        <dbReference type="Proteomes" id="UP000295129"/>
    </source>
</evidence>
<dbReference type="SUPFAM" id="SSF58104">
    <property type="entry name" value="Methyl-accepting chemotaxis protein (MCP) signaling domain"/>
    <property type="match status" value="1"/>
</dbReference>
<dbReference type="InterPro" id="IPR004089">
    <property type="entry name" value="MCPsignal_dom"/>
</dbReference>
<comment type="similarity">
    <text evidence="2">Belongs to the methyl-accepting chemotaxis (MCP) protein family.</text>
</comment>
<keyword evidence="5" id="KW-1133">Transmembrane helix</keyword>
<accession>A0A4R6DMI3</accession>
<dbReference type="AlphaFoldDB" id="A0A4R6DMI3"/>
<dbReference type="Pfam" id="PF00672">
    <property type="entry name" value="HAMP"/>
    <property type="match status" value="1"/>
</dbReference>
<proteinExistence type="inferred from homology"/>
<evidence type="ECO:0000259" key="7">
    <source>
        <dbReference type="PROSITE" id="PS50885"/>
    </source>
</evidence>
<evidence type="ECO:0000256" key="5">
    <source>
        <dbReference type="SAM" id="Phobius"/>
    </source>
</evidence>
<keyword evidence="5" id="KW-0472">Membrane</keyword>
<evidence type="ECO:0000313" key="8">
    <source>
        <dbReference type="EMBL" id="TDN46057.1"/>
    </source>
</evidence>
<dbReference type="CDD" id="cd06225">
    <property type="entry name" value="HAMP"/>
    <property type="match status" value="1"/>
</dbReference>
<keyword evidence="1" id="KW-0145">Chemotaxis</keyword>
<feature type="transmembrane region" description="Helical" evidence="5">
    <location>
        <begin position="12"/>
        <end position="30"/>
    </location>
</feature>